<dbReference type="OrthoDB" id="7032059at2"/>
<evidence type="ECO:0000313" key="2">
    <source>
        <dbReference type="EMBL" id="GGE39714.1"/>
    </source>
</evidence>
<keyword evidence="3" id="KW-1185">Reference proteome</keyword>
<protein>
    <recommendedName>
        <fullName evidence="4">Outer membrane protein beta-barrel domain-containing protein</fullName>
    </recommendedName>
</protein>
<sequence>MISKLSAFCLASALTVTALPASAQEASSDANPTISIALSWVFGKGAAFGVKAFSTDREGDAALTLGIDYLFNDQSWRPNIGAAYIDNNAFIDLNLGFGNGGTDFGVGIGPIDSSQDSAPLLPPIIENSPED</sequence>
<dbReference type="Proteomes" id="UP000606730">
    <property type="component" value="Unassembled WGS sequence"/>
</dbReference>
<evidence type="ECO:0008006" key="4">
    <source>
        <dbReference type="Google" id="ProtNLM"/>
    </source>
</evidence>
<accession>A0A917EIN8</accession>
<dbReference type="EMBL" id="BMKN01000001">
    <property type="protein sequence ID" value="GGE39714.1"/>
    <property type="molecule type" value="Genomic_DNA"/>
</dbReference>
<name>A0A917EIN8_9RHOB</name>
<reference evidence="2" key="1">
    <citation type="journal article" date="2014" name="Int. J. Syst. Evol. Microbiol.">
        <title>Complete genome sequence of Corynebacterium casei LMG S-19264T (=DSM 44701T), isolated from a smear-ripened cheese.</title>
        <authorList>
            <consortium name="US DOE Joint Genome Institute (JGI-PGF)"/>
            <person name="Walter F."/>
            <person name="Albersmeier A."/>
            <person name="Kalinowski J."/>
            <person name="Ruckert C."/>
        </authorList>
    </citation>
    <scope>NUCLEOTIDE SEQUENCE</scope>
    <source>
        <strain evidence="2">CGMCC 1.16012</strain>
    </source>
</reference>
<keyword evidence="1" id="KW-0732">Signal</keyword>
<comment type="caution">
    <text evidence="2">The sequence shown here is derived from an EMBL/GenBank/DDBJ whole genome shotgun (WGS) entry which is preliminary data.</text>
</comment>
<evidence type="ECO:0000313" key="3">
    <source>
        <dbReference type="Proteomes" id="UP000606730"/>
    </source>
</evidence>
<gene>
    <name evidence="2" type="ORF">GCM10011517_04290</name>
</gene>
<reference evidence="2" key="2">
    <citation type="submission" date="2020-09" db="EMBL/GenBank/DDBJ databases">
        <authorList>
            <person name="Sun Q."/>
            <person name="Zhou Y."/>
        </authorList>
    </citation>
    <scope>NUCLEOTIDE SEQUENCE</scope>
    <source>
        <strain evidence="2">CGMCC 1.16012</strain>
    </source>
</reference>
<feature type="chain" id="PRO_5037111156" description="Outer membrane protein beta-barrel domain-containing protein" evidence="1">
    <location>
        <begin position="24"/>
        <end position="131"/>
    </location>
</feature>
<dbReference type="AlphaFoldDB" id="A0A917EIN8"/>
<evidence type="ECO:0000256" key="1">
    <source>
        <dbReference type="SAM" id="SignalP"/>
    </source>
</evidence>
<organism evidence="2 3">
    <name type="scientific">Actibacterium pelagium</name>
    <dbReference type="NCBI Taxonomy" id="2029103"/>
    <lineage>
        <taxon>Bacteria</taxon>
        <taxon>Pseudomonadati</taxon>
        <taxon>Pseudomonadota</taxon>
        <taxon>Alphaproteobacteria</taxon>
        <taxon>Rhodobacterales</taxon>
        <taxon>Roseobacteraceae</taxon>
        <taxon>Actibacterium</taxon>
    </lineage>
</organism>
<proteinExistence type="predicted"/>
<feature type="signal peptide" evidence="1">
    <location>
        <begin position="1"/>
        <end position="23"/>
    </location>
</feature>
<dbReference type="RefSeq" id="WP_143226585.1">
    <property type="nucleotide sequence ID" value="NZ_BMKN01000001.1"/>
</dbReference>